<dbReference type="GO" id="GO:0003677">
    <property type="term" value="F:DNA binding"/>
    <property type="evidence" value="ECO:0007669"/>
    <property type="project" value="UniProtKB-KW"/>
</dbReference>
<evidence type="ECO:0000313" key="2">
    <source>
        <dbReference type="EMBL" id="MFD1392390.1"/>
    </source>
</evidence>
<dbReference type="RefSeq" id="WP_125585391.1">
    <property type="nucleotide sequence ID" value="NZ_JBHTMO010000004.1"/>
</dbReference>
<dbReference type="EMBL" id="JBHTMO010000004">
    <property type="protein sequence ID" value="MFD1392390.1"/>
    <property type="molecule type" value="Genomic_DNA"/>
</dbReference>
<reference evidence="3" key="1">
    <citation type="journal article" date="2019" name="Int. J. Syst. Evol. Microbiol.">
        <title>The Global Catalogue of Microorganisms (GCM) 10K type strain sequencing project: providing services to taxonomists for standard genome sequencing and annotation.</title>
        <authorList>
            <consortium name="The Broad Institute Genomics Platform"/>
            <consortium name="The Broad Institute Genome Sequencing Center for Infectious Disease"/>
            <person name="Wu L."/>
            <person name="Ma J."/>
        </authorList>
    </citation>
    <scope>NUCLEOTIDE SEQUENCE [LARGE SCALE GENOMIC DNA]</scope>
    <source>
        <strain evidence="3">CCM 8911</strain>
    </source>
</reference>
<accession>A0ABW4B5T7</accession>
<evidence type="ECO:0000313" key="3">
    <source>
        <dbReference type="Proteomes" id="UP001597249"/>
    </source>
</evidence>
<comment type="caution">
    <text evidence="2">The sequence shown here is derived from an EMBL/GenBank/DDBJ whole genome shotgun (WGS) entry which is preliminary data.</text>
</comment>
<dbReference type="Proteomes" id="UP001597249">
    <property type="component" value="Unassembled WGS sequence"/>
</dbReference>
<keyword evidence="3" id="KW-1185">Reference proteome</keyword>
<proteinExistence type="predicted"/>
<sequence length="81" mass="9221">MNDMKPEERIIGQMNNSLYFTIPADVVAQLNLKKGETLTVKLQDGEIVASPKKQTTKIEDVQAIDQMIDKYMAAMQYLEDK</sequence>
<protein>
    <submittedName>
        <fullName evidence="2">AbrB/MazE/SpoVT family DNA-binding domain-containing protein</fullName>
    </submittedName>
</protein>
<dbReference type="SUPFAM" id="SSF89447">
    <property type="entry name" value="AbrB/MazE/MraZ-like"/>
    <property type="match status" value="1"/>
</dbReference>
<organism evidence="2 3">
    <name type="scientific">Lacticaseibacillus jixianensis</name>
    <dbReference type="NCBI Taxonomy" id="2486012"/>
    <lineage>
        <taxon>Bacteria</taxon>
        <taxon>Bacillati</taxon>
        <taxon>Bacillota</taxon>
        <taxon>Bacilli</taxon>
        <taxon>Lactobacillales</taxon>
        <taxon>Lactobacillaceae</taxon>
        <taxon>Lacticaseibacillus</taxon>
    </lineage>
</organism>
<evidence type="ECO:0000259" key="1">
    <source>
        <dbReference type="SMART" id="SM00966"/>
    </source>
</evidence>
<dbReference type="InterPro" id="IPR007159">
    <property type="entry name" value="SpoVT-AbrB_dom"/>
</dbReference>
<name>A0ABW4B5T7_9LACO</name>
<dbReference type="Gene3D" id="2.10.260.10">
    <property type="match status" value="1"/>
</dbReference>
<gene>
    <name evidence="2" type="ORF">ACFQ3L_02160</name>
</gene>
<dbReference type="Pfam" id="PF04014">
    <property type="entry name" value="MazE_antitoxin"/>
    <property type="match status" value="1"/>
</dbReference>
<dbReference type="SMART" id="SM00966">
    <property type="entry name" value="SpoVT_AbrB"/>
    <property type="match status" value="1"/>
</dbReference>
<feature type="domain" description="SpoVT-AbrB" evidence="1">
    <location>
        <begin position="12"/>
        <end position="57"/>
    </location>
</feature>
<keyword evidence="2" id="KW-0238">DNA-binding</keyword>
<dbReference type="InterPro" id="IPR037914">
    <property type="entry name" value="SpoVT-AbrB_sf"/>
</dbReference>